<reference evidence="3 4" key="1">
    <citation type="submission" date="2021-03" db="EMBL/GenBank/DDBJ databases">
        <title>The first data on the complete genome of the tetrodotoxin-producing bacterium.</title>
        <authorList>
            <person name="Melnikova D.I."/>
            <person name="Nijland R."/>
            <person name="Magarlamov T.Y."/>
        </authorList>
    </citation>
    <scope>NUCLEOTIDE SEQUENCE [LARGE SCALE GENOMIC DNA]</scope>
    <source>
        <strain evidence="3 4">1839</strain>
    </source>
</reference>
<accession>A0ABX8FAC8</accession>
<dbReference type="Gene3D" id="1.10.10.60">
    <property type="entry name" value="Homeodomain-like"/>
    <property type="match status" value="1"/>
</dbReference>
<dbReference type="EMBL" id="CP071709">
    <property type="protein sequence ID" value="QVY60487.1"/>
    <property type="molecule type" value="Genomic_DNA"/>
</dbReference>
<dbReference type="InterPro" id="IPR014243">
    <property type="entry name" value="RsfA-like"/>
</dbReference>
<name>A0ABX8FAC8_9BACI</name>
<keyword evidence="4" id="KW-1185">Reference proteome</keyword>
<dbReference type="SUPFAM" id="SSF46689">
    <property type="entry name" value="Homeodomain-like"/>
    <property type="match status" value="1"/>
</dbReference>
<protein>
    <recommendedName>
        <fullName evidence="2">HTH myb-type domain-containing protein</fullName>
    </recommendedName>
</protein>
<sequence>MTAKQKWTHKDDELLRETVLEYTGNGDPKSAAFKAAAAKLNRSAAACSNRWFHLNKEQDVQKKDIHLSDIIAFLEEFPKLLKENEELKNIQAELSEQNEFLKSQLEEKRSKYEATLEQHEEMTKLFEEASNLFDGEIKRVVH</sequence>
<evidence type="ECO:0000256" key="1">
    <source>
        <dbReference type="SAM" id="Coils"/>
    </source>
</evidence>
<proteinExistence type="predicted"/>
<dbReference type="PANTHER" id="PTHR41302:SF2">
    <property type="entry name" value="PRESPORE SPECIFIC TRANSCRIPTIONAL ACTIVATOR RSFA"/>
    <property type="match status" value="1"/>
</dbReference>
<dbReference type="PANTHER" id="PTHR41302">
    <property type="entry name" value="PRESPORE-SPECIFIC TRANSCRIPTIONAL REGULATOR RSFA-RELATED"/>
    <property type="match status" value="1"/>
</dbReference>
<gene>
    <name evidence="3" type="ORF">J1899_15905</name>
</gene>
<dbReference type="Pfam" id="PF13921">
    <property type="entry name" value="Myb_DNA-bind_6"/>
    <property type="match status" value="1"/>
</dbReference>
<keyword evidence="1" id="KW-0175">Coiled coil</keyword>
<organism evidence="3 4">
    <name type="scientific">Cytobacillus gottheilii</name>
    <dbReference type="NCBI Taxonomy" id="859144"/>
    <lineage>
        <taxon>Bacteria</taxon>
        <taxon>Bacillati</taxon>
        <taxon>Bacillota</taxon>
        <taxon>Bacilli</taxon>
        <taxon>Bacillales</taxon>
        <taxon>Bacillaceae</taxon>
        <taxon>Cytobacillus</taxon>
    </lineage>
</organism>
<feature type="domain" description="HTH myb-type" evidence="2">
    <location>
        <begin position="1"/>
        <end position="59"/>
    </location>
</feature>
<dbReference type="Proteomes" id="UP000679247">
    <property type="component" value="Chromosome"/>
</dbReference>
<dbReference type="PROSITE" id="PS51294">
    <property type="entry name" value="HTH_MYB"/>
    <property type="match status" value="1"/>
</dbReference>
<dbReference type="RefSeq" id="WP_214475152.1">
    <property type="nucleotide sequence ID" value="NZ_CP071709.1"/>
</dbReference>
<evidence type="ECO:0000259" key="2">
    <source>
        <dbReference type="PROSITE" id="PS51294"/>
    </source>
</evidence>
<feature type="coiled-coil region" evidence="1">
    <location>
        <begin position="80"/>
        <end position="125"/>
    </location>
</feature>
<evidence type="ECO:0000313" key="3">
    <source>
        <dbReference type="EMBL" id="QVY60487.1"/>
    </source>
</evidence>
<evidence type="ECO:0000313" key="4">
    <source>
        <dbReference type="Proteomes" id="UP000679247"/>
    </source>
</evidence>
<dbReference type="InterPro" id="IPR009057">
    <property type="entry name" value="Homeodomain-like_sf"/>
</dbReference>
<dbReference type="InterPro" id="IPR017930">
    <property type="entry name" value="Myb_dom"/>
</dbReference>